<evidence type="ECO:0000313" key="1">
    <source>
        <dbReference type="EMBL" id="PWK49598.1"/>
    </source>
</evidence>
<keyword evidence="2" id="KW-1185">Reference proteome</keyword>
<evidence type="ECO:0008006" key="3">
    <source>
        <dbReference type="Google" id="ProtNLM"/>
    </source>
</evidence>
<dbReference type="Gene3D" id="1.25.10.10">
    <property type="entry name" value="Leucine-rich Repeat Variant"/>
    <property type="match status" value="1"/>
</dbReference>
<accession>A0A316FL23</accession>
<sequence>MSVIDVTEEDALLIDEARLSWNDETTHARVQGLSRNPALPDTLVPRILEHPAADIVHVMYGRDWSDELFDIVAAHPDVRLREMLARCPRVTAGQRIRMIDDPDLHVLMALLEGPFAARSEPLPGWAYRKIAEHPAVRRRLPLYFPTELSRAAVAAFAAADDEELAAWARATSEPEPMTAERARTIAAGDSPWERRDIALEPDLPADVIVTLSADPDPRVRTYVSMRPELSEAERAAIGYQVSTHDRLPRLDWVLAADGAQLQRCVSSAHPGLRRSAACNTRLTTDQIAELAADDDFPVRLLLCENQEAVPTDLVVRTYLEARVITRGELLSHPAIVGADLTGYADSPHWGARALVVLDRRAPAELIERLSRDEHPGVRSWAAHDTRLSLQRLLELLEDPETATAAAANPGLPAELMAAILEAPIGSGDPPPGAAPSTGS</sequence>
<reference evidence="1 2" key="1">
    <citation type="submission" date="2018-05" db="EMBL/GenBank/DDBJ databases">
        <title>Genomic Encyclopedia of Archaeal and Bacterial Type Strains, Phase II (KMG-II): from individual species to whole genera.</title>
        <authorList>
            <person name="Goeker M."/>
        </authorList>
    </citation>
    <scope>NUCLEOTIDE SEQUENCE [LARGE SCALE GENOMIC DNA]</scope>
    <source>
        <strain evidence="1 2">DSM 45184</strain>
    </source>
</reference>
<proteinExistence type="predicted"/>
<dbReference type="RefSeq" id="WP_146246233.1">
    <property type="nucleotide sequence ID" value="NZ_BONA01000026.1"/>
</dbReference>
<dbReference type="AlphaFoldDB" id="A0A316FL23"/>
<comment type="caution">
    <text evidence="1">The sequence shown here is derived from an EMBL/GenBank/DDBJ whole genome shotgun (WGS) entry which is preliminary data.</text>
</comment>
<dbReference type="OrthoDB" id="3699606at2"/>
<gene>
    <name evidence="1" type="ORF">BC793_104273</name>
</gene>
<evidence type="ECO:0000313" key="2">
    <source>
        <dbReference type="Proteomes" id="UP000245697"/>
    </source>
</evidence>
<dbReference type="Proteomes" id="UP000245697">
    <property type="component" value="Unassembled WGS sequence"/>
</dbReference>
<dbReference type="InterPro" id="IPR011989">
    <property type="entry name" value="ARM-like"/>
</dbReference>
<protein>
    <recommendedName>
        <fullName evidence="3">Leucine rich repeat (LRR) protein</fullName>
    </recommendedName>
</protein>
<organism evidence="1 2">
    <name type="scientific">Actinoplanes xinjiangensis</name>
    <dbReference type="NCBI Taxonomy" id="512350"/>
    <lineage>
        <taxon>Bacteria</taxon>
        <taxon>Bacillati</taxon>
        <taxon>Actinomycetota</taxon>
        <taxon>Actinomycetes</taxon>
        <taxon>Micromonosporales</taxon>
        <taxon>Micromonosporaceae</taxon>
        <taxon>Actinoplanes</taxon>
    </lineage>
</organism>
<dbReference type="EMBL" id="QGGR01000004">
    <property type="protein sequence ID" value="PWK49598.1"/>
    <property type="molecule type" value="Genomic_DNA"/>
</dbReference>
<name>A0A316FL23_9ACTN</name>